<proteinExistence type="predicted"/>
<dbReference type="AlphaFoldDB" id="A0AAD5J7U9"/>
<evidence type="ECO:0000313" key="2">
    <source>
        <dbReference type="Proteomes" id="UP001064489"/>
    </source>
</evidence>
<evidence type="ECO:0000313" key="1">
    <source>
        <dbReference type="EMBL" id="KAI9190895.1"/>
    </source>
</evidence>
<protein>
    <submittedName>
        <fullName evidence="1">Uncharacterized protein</fullName>
    </submittedName>
</protein>
<name>A0AAD5J7U9_ACENE</name>
<reference evidence="1" key="2">
    <citation type="submission" date="2023-02" db="EMBL/GenBank/DDBJ databases">
        <authorList>
            <person name="Swenson N.G."/>
            <person name="Wegrzyn J.L."/>
            <person name="Mcevoy S.L."/>
        </authorList>
    </citation>
    <scope>NUCLEOTIDE SEQUENCE</scope>
    <source>
        <strain evidence="1">91603</strain>
        <tissue evidence="1">Leaf</tissue>
    </source>
</reference>
<organism evidence="1 2">
    <name type="scientific">Acer negundo</name>
    <name type="common">Box elder</name>
    <dbReference type="NCBI Taxonomy" id="4023"/>
    <lineage>
        <taxon>Eukaryota</taxon>
        <taxon>Viridiplantae</taxon>
        <taxon>Streptophyta</taxon>
        <taxon>Embryophyta</taxon>
        <taxon>Tracheophyta</taxon>
        <taxon>Spermatophyta</taxon>
        <taxon>Magnoliopsida</taxon>
        <taxon>eudicotyledons</taxon>
        <taxon>Gunneridae</taxon>
        <taxon>Pentapetalae</taxon>
        <taxon>rosids</taxon>
        <taxon>malvids</taxon>
        <taxon>Sapindales</taxon>
        <taxon>Sapindaceae</taxon>
        <taxon>Hippocastanoideae</taxon>
        <taxon>Acereae</taxon>
        <taxon>Acer</taxon>
    </lineage>
</organism>
<gene>
    <name evidence="1" type="ORF">LWI28_000372</name>
</gene>
<sequence length="104" mass="11601">MKKSTGVEGRSDDAYGGERNAVVDSGEQVAGQHIDAFMSLLAKRMESEPDEHRHSYVLLSSNFITKVKVEWNKIIEADNEAGSSVDALAYECLSDWIEDSRIHK</sequence>
<dbReference type="EMBL" id="JAJSOW010000004">
    <property type="protein sequence ID" value="KAI9190895.1"/>
    <property type="molecule type" value="Genomic_DNA"/>
</dbReference>
<reference evidence="1" key="1">
    <citation type="journal article" date="2022" name="Plant J.">
        <title>Strategies of tolerance reflected in two North American maple genomes.</title>
        <authorList>
            <person name="McEvoy S.L."/>
            <person name="Sezen U.U."/>
            <person name="Trouern-Trend A."/>
            <person name="McMahon S.M."/>
            <person name="Schaberg P.G."/>
            <person name="Yang J."/>
            <person name="Wegrzyn J.L."/>
            <person name="Swenson N.G."/>
        </authorList>
    </citation>
    <scope>NUCLEOTIDE SEQUENCE</scope>
    <source>
        <strain evidence="1">91603</strain>
    </source>
</reference>
<comment type="caution">
    <text evidence="1">The sequence shown here is derived from an EMBL/GenBank/DDBJ whole genome shotgun (WGS) entry which is preliminary data.</text>
</comment>
<dbReference type="Proteomes" id="UP001064489">
    <property type="component" value="Chromosome 6"/>
</dbReference>
<keyword evidence="2" id="KW-1185">Reference proteome</keyword>
<accession>A0AAD5J7U9</accession>